<dbReference type="Gene3D" id="3.40.710.10">
    <property type="entry name" value="DD-peptidase/beta-lactamase superfamily"/>
    <property type="match status" value="1"/>
</dbReference>
<feature type="signal peptide" evidence="1">
    <location>
        <begin position="1"/>
        <end position="25"/>
    </location>
</feature>
<feature type="chain" id="PRO_5008260364" description="Beta-lactamase-related domain-containing protein" evidence="1">
    <location>
        <begin position="26"/>
        <end position="566"/>
    </location>
</feature>
<dbReference type="PANTHER" id="PTHR46825:SF9">
    <property type="entry name" value="BETA-LACTAMASE-RELATED DOMAIN-CONTAINING PROTEIN"/>
    <property type="match status" value="1"/>
</dbReference>
<keyword evidence="1" id="KW-0732">Signal</keyword>
<dbReference type="SUPFAM" id="SSF56601">
    <property type="entry name" value="beta-lactamase/transpeptidase-like"/>
    <property type="match status" value="1"/>
</dbReference>
<dbReference type="PANTHER" id="PTHR46825">
    <property type="entry name" value="D-ALANYL-D-ALANINE-CARBOXYPEPTIDASE/ENDOPEPTIDASE AMPH"/>
    <property type="match status" value="1"/>
</dbReference>
<evidence type="ECO:0000259" key="2">
    <source>
        <dbReference type="Pfam" id="PF00144"/>
    </source>
</evidence>
<dbReference type="STRING" id="1548547.BA177_16540"/>
<name>A0A193LJ92_9GAMM</name>
<evidence type="ECO:0000256" key="1">
    <source>
        <dbReference type="SAM" id="SignalP"/>
    </source>
</evidence>
<sequence>MHMAKSRSILVLLAAVTLPAGFLPAADRMEDQSAAVDALFAEYQQPGSPGLAVGVYYQGQAVKTAGYGRAHLEHDIAISPTTVFHVASVSKQFVAFSAALLEAEGKLDLDSDVRENLPWVPDFGQEISPRQLIYHTSGLRDQWTLFVLGGLEMDSRLRQRQVVSMMKRQQALNFAPGSDYAYSNAGYTVLAELVGAVSGQSLREFTAARIFEPLGMINTVFYDDVTEVLPNRAQSYEKNEDGTWHRSPLNFDNVGATSLHTSVDDLLAWAGNFLHPTVGSGQALTRMHESGQLADGTHLNYGFALQKREIAGHGAISHSGSDAGFRSIIAVFPDDDFAVTILANSPTNLLKPLEEIAAIYLNADYQPGAWKKSLPAAINPDEALVAKLRGQYIHDNRPVLVLEVDDGALTYRALDDEAKPVVFRDDGSFDFGDESRLYGTNYRAVRNARGEITGIAMRGGSPVNGQHFVYRKIERAQPPLADLEALAGNYRSQELDVTYTLSVKGDELIIESLWTAPVTLHATVADKFEGEWPMHEVIVQRGADGRPSALYISSERARRVRLDRID</sequence>
<organism evidence="3 4">
    <name type="scientific">Woeseia oceani</name>
    <dbReference type="NCBI Taxonomy" id="1548547"/>
    <lineage>
        <taxon>Bacteria</taxon>
        <taxon>Pseudomonadati</taxon>
        <taxon>Pseudomonadota</taxon>
        <taxon>Gammaproteobacteria</taxon>
        <taxon>Woeseiales</taxon>
        <taxon>Woeseiaceae</taxon>
        <taxon>Woeseia</taxon>
    </lineage>
</organism>
<dbReference type="Proteomes" id="UP000092695">
    <property type="component" value="Chromosome"/>
</dbReference>
<dbReference type="OrthoDB" id="9799367at2"/>
<dbReference type="AlphaFoldDB" id="A0A193LJ92"/>
<evidence type="ECO:0000313" key="4">
    <source>
        <dbReference type="Proteomes" id="UP000092695"/>
    </source>
</evidence>
<keyword evidence="4" id="KW-1185">Reference proteome</keyword>
<reference evidence="3 4" key="1">
    <citation type="submission" date="2016-06" db="EMBL/GenBank/DDBJ databases">
        <title>Complete genome sequence of a deep-branching marine Gamma Proteobacterium Woeseia oceani type strain XK5.</title>
        <authorList>
            <person name="Mu D."/>
            <person name="Du Z."/>
        </authorList>
    </citation>
    <scope>NUCLEOTIDE SEQUENCE [LARGE SCALE GENOMIC DNA]</scope>
    <source>
        <strain evidence="3 4">XK5</strain>
    </source>
</reference>
<proteinExistence type="predicted"/>
<gene>
    <name evidence="3" type="ORF">BA177_16540</name>
</gene>
<evidence type="ECO:0000313" key="3">
    <source>
        <dbReference type="EMBL" id="ANO52577.1"/>
    </source>
</evidence>
<protein>
    <recommendedName>
        <fullName evidence="2">Beta-lactamase-related domain-containing protein</fullName>
    </recommendedName>
</protein>
<feature type="domain" description="Beta-lactamase-related" evidence="2">
    <location>
        <begin position="36"/>
        <end position="348"/>
    </location>
</feature>
<dbReference type="EMBL" id="CP016268">
    <property type="protein sequence ID" value="ANO52577.1"/>
    <property type="molecule type" value="Genomic_DNA"/>
</dbReference>
<dbReference type="Pfam" id="PF00144">
    <property type="entry name" value="Beta-lactamase"/>
    <property type="match status" value="1"/>
</dbReference>
<dbReference type="InterPro" id="IPR050491">
    <property type="entry name" value="AmpC-like"/>
</dbReference>
<dbReference type="KEGG" id="woc:BA177_16540"/>
<dbReference type="InterPro" id="IPR001466">
    <property type="entry name" value="Beta-lactam-related"/>
</dbReference>
<dbReference type="InterPro" id="IPR012338">
    <property type="entry name" value="Beta-lactam/transpept-like"/>
</dbReference>
<accession>A0A193LJ92</accession>